<name>A0A076Q020_COMTE</name>
<dbReference type="GO" id="GO:0008470">
    <property type="term" value="F:3-methylbutanoyl-CoA dehydrogenase activity"/>
    <property type="evidence" value="ECO:0007669"/>
    <property type="project" value="TreeGrafter"/>
</dbReference>
<keyword evidence="1" id="KW-0560">Oxidoreductase</keyword>
<feature type="domain" description="Acyl-CoA dehydrogenase/oxidase N-terminal" evidence="2">
    <location>
        <begin position="21"/>
        <end position="104"/>
    </location>
</feature>
<evidence type="ECO:0000256" key="1">
    <source>
        <dbReference type="ARBA" id="ARBA00023002"/>
    </source>
</evidence>
<feature type="domain" description="Acyl-CoA dehydrogenase C-terminal" evidence="3">
    <location>
        <begin position="229"/>
        <end position="363"/>
    </location>
</feature>
<dbReference type="Proteomes" id="UP000028782">
    <property type="component" value="Chromosome"/>
</dbReference>
<accession>A0A076Q020</accession>
<dbReference type="Gene3D" id="1.10.540.10">
    <property type="entry name" value="Acyl-CoA dehydrogenase/oxidase, N-terminal domain"/>
    <property type="match status" value="1"/>
</dbReference>
<evidence type="ECO:0000259" key="2">
    <source>
        <dbReference type="Pfam" id="PF02771"/>
    </source>
</evidence>
<dbReference type="Pfam" id="PF08028">
    <property type="entry name" value="Acyl-CoA_dh_2"/>
    <property type="match status" value="1"/>
</dbReference>
<dbReference type="EMBL" id="CP006704">
    <property type="protein sequence ID" value="AIJ49500.1"/>
    <property type="molecule type" value="Genomic_DNA"/>
</dbReference>
<protein>
    <submittedName>
        <fullName evidence="4">Acyl-CoA dehydrogenase</fullName>
    </submittedName>
</protein>
<dbReference type="Gene3D" id="1.20.140.10">
    <property type="entry name" value="Butyryl-CoA Dehydrogenase, subunit A, domain 3"/>
    <property type="match status" value="1"/>
</dbReference>
<dbReference type="InterPro" id="IPR013107">
    <property type="entry name" value="Acyl-CoA_DH_C"/>
</dbReference>
<gene>
    <name evidence="4" type="ORF">O987_27245</name>
</gene>
<dbReference type="GO" id="GO:0050660">
    <property type="term" value="F:flavin adenine dinucleotide binding"/>
    <property type="evidence" value="ECO:0007669"/>
    <property type="project" value="InterPro"/>
</dbReference>
<evidence type="ECO:0000259" key="3">
    <source>
        <dbReference type="Pfam" id="PF08028"/>
    </source>
</evidence>
<dbReference type="InterPro" id="IPR037069">
    <property type="entry name" value="AcylCoA_DH/ox_N_sf"/>
</dbReference>
<evidence type="ECO:0000313" key="5">
    <source>
        <dbReference type="Proteomes" id="UP000028782"/>
    </source>
</evidence>
<dbReference type="PANTHER" id="PTHR43884:SF12">
    <property type="entry name" value="ISOVALERYL-COA DEHYDROGENASE, MITOCHONDRIAL-RELATED"/>
    <property type="match status" value="1"/>
</dbReference>
<dbReference type="Gene3D" id="2.40.110.10">
    <property type="entry name" value="Butyryl-CoA Dehydrogenase, subunit A, domain 2"/>
    <property type="match status" value="1"/>
</dbReference>
<dbReference type="InterPro" id="IPR046373">
    <property type="entry name" value="Acyl-CoA_Oxase/DH_mid-dom_sf"/>
</dbReference>
<proteinExistence type="predicted"/>
<dbReference type="RefSeq" id="WP_043375728.1">
    <property type="nucleotide sequence ID" value="NZ_CP006704.1"/>
</dbReference>
<sequence length="388" mass="42635">MLSSHFNDVLGTLEKTAVARDRQGGHAAAEKALLRDAGLLRLAIPREHGGDALSWPDIYRHVRALAAVDSALAHVLAFHQLQVATVLIYGSRQQQRLWLRRTIDENGWWGNALNPRDTRLQALPRSSELAGGYVLDGLKGFCSGTRGSHYLTVSASVAGHAQPVLGLLETASPGIAVKDDWNPMGQRQTDSGSVQFNRVQLPASAVMRDENAEVTAFHTLRNCLAQLVLVNLFVGVAQGARRQARDYAREHGRPWLGSAVERATDDPYLLRRMGEMQAQISGAALMADHGAALLQKAWERGPGLSAAERAEVAIAVFEAKVMAHRCTLFATQEMFDVVGSRGTHADLGFDRFWRNVRTHTLHDPLDYKLQALGRWAVHGEEPSAQHYN</sequence>
<dbReference type="SUPFAM" id="SSF47203">
    <property type="entry name" value="Acyl-CoA dehydrogenase C-terminal domain-like"/>
    <property type="match status" value="1"/>
</dbReference>
<dbReference type="KEGG" id="ctes:O987_27245"/>
<dbReference type="HOGENOM" id="CLU_018204_10_0_4"/>
<evidence type="ECO:0000313" key="4">
    <source>
        <dbReference type="EMBL" id="AIJ49500.1"/>
    </source>
</evidence>
<organism evidence="4 5">
    <name type="scientific">Comamonas testosteroni TK102</name>
    <dbReference type="NCBI Taxonomy" id="1392005"/>
    <lineage>
        <taxon>Bacteria</taxon>
        <taxon>Pseudomonadati</taxon>
        <taxon>Pseudomonadota</taxon>
        <taxon>Betaproteobacteria</taxon>
        <taxon>Burkholderiales</taxon>
        <taxon>Comamonadaceae</taxon>
        <taxon>Comamonas</taxon>
    </lineage>
</organism>
<dbReference type="SUPFAM" id="SSF56645">
    <property type="entry name" value="Acyl-CoA dehydrogenase NM domain-like"/>
    <property type="match status" value="1"/>
</dbReference>
<dbReference type="GO" id="GO:0006552">
    <property type="term" value="P:L-leucine catabolic process"/>
    <property type="evidence" value="ECO:0007669"/>
    <property type="project" value="TreeGrafter"/>
</dbReference>
<dbReference type="InterPro" id="IPR036250">
    <property type="entry name" value="AcylCo_DH-like_C"/>
</dbReference>
<dbReference type="PIRSF" id="PIRSF016578">
    <property type="entry name" value="HsaA"/>
    <property type="match status" value="1"/>
</dbReference>
<reference evidence="4 5" key="1">
    <citation type="journal article" date="2014" name="Genome Announc.">
        <title>Complete Genome Sequence of Polychlorinated Biphenyl Degrader Comamonas testosteroni TK102 (NBRC 109938).</title>
        <authorList>
            <person name="Fukuda K."/>
            <person name="Hosoyama A."/>
            <person name="Tsuchikane K."/>
            <person name="Ohji S."/>
            <person name="Yamazoe A."/>
            <person name="Fujita N."/>
            <person name="Shintani M."/>
            <person name="Kimbara K."/>
        </authorList>
    </citation>
    <scope>NUCLEOTIDE SEQUENCE [LARGE SCALE GENOMIC DNA]</scope>
    <source>
        <strain evidence="4">TK102</strain>
    </source>
</reference>
<dbReference type="Pfam" id="PF02771">
    <property type="entry name" value="Acyl-CoA_dh_N"/>
    <property type="match status" value="1"/>
</dbReference>
<dbReference type="InterPro" id="IPR009100">
    <property type="entry name" value="AcylCoA_DH/oxidase_NM_dom_sf"/>
</dbReference>
<dbReference type="AlphaFoldDB" id="A0A076Q020"/>
<dbReference type="InterPro" id="IPR013786">
    <property type="entry name" value="AcylCoA_DH/ox_N"/>
</dbReference>
<dbReference type="PANTHER" id="PTHR43884">
    <property type="entry name" value="ACYL-COA DEHYDROGENASE"/>
    <property type="match status" value="1"/>
</dbReference>